<gene>
    <name evidence="6" type="primary">XRCC6</name>
    <name evidence="6" type="ORF">IWQ60_001577</name>
</gene>
<protein>
    <submittedName>
        <fullName evidence="6">X-ray repair cross-complementing protein 6</fullName>
    </submittedName>
</protein>
<evidence type="ECO:0000259" key="5">
    <source>
        <dbReference type="Pfam" id="PF02735"/>
    </source>
</evidence>
<dbReference type="GO" id="GO:0003690">
    <property type="term" value="F:double-stranded DNA binding"/>
    <property type="evidence" value="ECO:0007669"/>
    <property type="project" value="TreeGrafter"/>
</dbReference>
<comment type="caution">
    <text evidence="6">The sequence shown here is derived from an EMBL/GenBank/DDBJ whole genome shotgun (WGS) entry which is preliminary data.</text>
</comment>
<dbReference type="GO" id="GO:0006303">
    <property type="term" value="P:double-strand break repair via nonhomologous end joining"/>
    <property type="evidence" value="ECO:0007669"/>
    <property type="project" value="InterPro"/>
</dbReference>
<proteinExistence type="predicted"/>
<name>A0A9W8DY72_9FUNG</name>
<organism evidence="6 7">
    <name type="scientific">Tieghemiomyces parasiticus</name>
    <dbReference type="NCBI Taxonomy" id="78921"/>
    <lineage>
        <taxon>Eukaryota</taxon>
        <taxon>Fungi</taxon>
        <taxon>Fungi incertae sedis</taxon>
        <taxon>Zoopagomycota</taxon>
        <taxon>Kickxellomycotina</taxon>
        <taxon>Dimargaritomycetes</taxon>
        <taxon>Dimargaritales</taxon>
        <taxon>Dimargaritaceae</taxon>
        <taxon>Tieghemiomyces</taxon>
    </lineage>
</organism>
<accession>A0A9W8DY72</accession>
<evidence type="ECO:0000256" key="1">
    <source>
        <dbReference type="ARBA" id="ARBA00004574"/>
    </source>
</evidence>
<dbReference type="GO" id="GO:0043564">
    <property type="term" value="C:Ku70:Ku80 complex"/>
    <property type="evidence" value="ECO:0007669"/>
    <property type="project" value="TreeGrafter"/>
</dbReference>
<dbReference type="PANTHER" id="PTHR12604:SF2">
    <property type="entry name" value="X-RAY REPAIR CROSS-COMPLEMENTING PROTEIN 6"/>
    <property type="match status" value="1"/>
</dbReference>
<evidence type="ECO:0000313" key="7">
    <source>
        <dbReference type="Proteomes" id="UP001150569"/>
    </source>
</evidence>
<dbReference type="Gene3D" id="4.10.970.10">
    <property type="entry name" value="Ku70, bridge and pillars"/>
    <property type="match status" value="1"/>
</dbReference>
<evidence type="ECO:0000256" key="4">
    <source>
        <dbReference type="SAM" id="MobiDB-lite"/>
    </source>
</evidence>
<dbReference type="InterPro" id="IPR016194">
    <property type="entry name" value="SPOC-like_C_dom_sf"/>
</dbReference>
<dbReference type="OrthoDB" id="3249161at2759"/>
<dbReference type="Pfam" id="PF02735">
    <property type="entry name" value="Ku"/>
    <property type="match status" value="1"/>
</dbReference>
<sequence length="447" mass="50033">MSANPSTDHTHGTVEPSEETQRPKLTIADFGGATVIWCGLPMFTSSAKECGVTVGSVIASIQNLIFAHVKRQPNSYYAVTFYEKERDGPYSVYHVLPLTRFGPSLLDTFRGLNASRTGKLSRLVSKLQRTGCDSLHDLIRDQFATSPQLLLTRRVLILCHNPSLVIKQLSTGDVSSTADPQNPEVETDPENQTQEAKYNVVYFSKSARSAPRKPDDPAQRARLWLHPLDTIDQLSDVLIAVTINPHRDYHYSWHLSDDLRIRVAFSAIKVLKPPTVKATLGTDGQLYPTTSRREVFDPRTQTSSESDARLVEYSFEQLRVLFRPDELHSANNLFPKNGFHLIGFKPKDCIDLSRIIGNTARIVANGQDVAGQRLFTAFHRRMIQQSQVAVCYQMLGSQHNPSVVVFVPRPIVQHPGALVEPESFDIIHLAYNEETRTYPGTNDAPSK</sequence>
<dbReference type="AlphaFoldDB" id="A0A9W8DY72"/>
<dbReference type="GO" id="GO:0042162">
    <property type="term" value="F:telomeric DNA binding"/>
    <property type="evidence" value="ECO:0007669"/>
    <property type="project" value="TreeGrafter"/>
</dbReference>
<comment type="subcellular location">
    <subcellularLocation>
        <location evidence="1">Chromosome</location>
        <location evidence="1">Telomere</location>
    </subcellularLocation>
</comment>
<keyword evidence="2" id="KW-0779">Telomere</keyword>
<dbReference type="InterPro" id="IPR006164">
    <property type="entry name" value="DNA_bd_Ku70/Ku80"/>
</dbReference>
<dbReference type="Proteomes" id="UP001150569">
    <property type="component" value="Unassembled WGS sequence"/>
</dbReference>
<keyword evidence="3" id="KW-0238">DNA-binding</keyword>
<keyword evidence="7" id="KW-1185">Reference proteome</keyword>
<feature type="domain" description="Ku" evidence="5">
    <location>
        <begin position="258"/>
        <end position="438"/>
    </location>
</feature>
<dbReference type="EMBL" id="JANBPT010000052">
    <property type="protein sequence ID" value="KAJ1928985.1"/>
    <property type="molecule type" value="Genomic_DNA"/>
</dbReference>
<keyword evidence="2" id="KW-0158">Chromosome</keyword>
<dbReference type="GO" id="GO:0000723">
    <property type="term" value="P:telomere maintenance"/>
    <property type="evidence" value="ECO:0007669"/>
    <property type="project" value="TreeGrafter"/>
</dbReference>
<dbReference type="Gene3D" id="2.40.290.10">
    <property type="match status" value="1"/>
</dbReference>
<dbReference type="SUPFAM" id="SSF100939">
    <property type="entry name" value="SPOC domain-like"/>
    <property type="match status" value="1"/>
</dbReference>
<dbReference type="PANTHER" id="PTHR12604">
    <property type="entry name" value="KU AUTOANTIGEN DNA HELICASE"/>
    <property type="match status" value="1"/>
</dbReference>
<evidence type="ECO:0000256" key="2">
    <source>
        <dbReference type="ARBA" id="ARBA00022895"/>
    </source>
</evidence>
<reference evidence="6" key="1">
    <citation type="submission" date="2022-07" db="EMBL/GenBank/DDBJ databases">
        <title>Phylogenomic reconstructions and comparative analyses of Kickxellomycotina fungi.</title>
        <authorList>
            <person name="Reynolds N.K."/>
            <person name="Stajich J.E."/>
            <person name="Barry K."/>
            <person name="Grigoriev I.V."/>
            <person name="Crous P."/>
            <person name="Smith M.E."/>
        </authorList>
    </citation>
    <scope>NUCLEOTIDE SEQUENCE</scope>
    <source>
        <strain evidence="6">RSA 861</strain>
    </source>
</reference>
<feature type="region of interest" description="Disordered" evidence="4">
    <location>
        <begin position="1"/>
        <end position="23"/>
    </location>
</feature>
<dbReference type="GO" id="GO:0000781">
    <property type="term" value="C:chromosome, telomeric region"/>
    <property type="evidence" value="ECO:0007669"/>
    <property type="project" value="UniProtKB-SubCell"/>
</dbReference>
<feature type="region of interest" description="Disordered" evidence="4">
    <location>
        <begin position="172"/>
        <end position="193"/>
    </location>
</feature>
<evidence type="ECO:0000313" key="6">
    <source>
        <dbReference type="EMBL" id="KAJ1928985.1"/>
    </source>
</evidence>
<evidence type="ECO:0000256" key="3">
    <source>
        <dbReference type="ARBA" id="ARBA00023125"/>
    </source>
</evidence>
<dbReference type="InterPro" id="IPR027388">
    <property type="entry name" value="Ku70_bridge/pillars_dom_sf"/>
</dbReference>